<reference evidence="1" key="1">
    <citation type="journal article" date="2014" name="Front. Microbiol.">
        <title>High frequency of phylogenetically diverse reductive dehalogenase-homologous genes in deep subseafloor sedimentary metagenomes.</title>
        <authorList>
            <person name="Kawai M."/>
            <person name="Futagami T."/>
            <person name="Toyoda A."/>
            <person name="Takaki Y."/>
            <person name="Nishi S."/>
            <person name="Hori S."/>
            <person name="Arai W."/>
            <person name="Tsubouchi T."/>
            <person name="Morono Y."/>
            <person name="Uchiyama I."/>
            <person name="Ito T."/>
            <person name="Fujiyama A."/>
            <person name="Inagaki F."/>
            <person name="Takami H."/>
        </authorList>
    </citation>
    <scope>NUCLEOTIDE SEQUENCE</scope>
    <source>
        <strain evidence="1">Expedition CK06-06</strain>
    </source>
</reference>
<proteinExistence type="predicted"/>
<dbReference type="AlphaFoldDB" id="X1RMI0"/>
<accession>X1RMI0</accession>
<name>X1RMI0_9ZZZZ</name>
<evidence type="ECO:0000313" key="1">
    <source>
        <dbReference type="EMBL" id="GAI64370.1"/>
    </source>
</evidence>
<protein>
    <submittedName>
        <fullName evidence="1">Uncharacterized protein</fullName>
    </submittedName>
</protein>
<dbReference type="EMBL" id="BARW01003188">
    <property type="protein sequence ID" value="GAI64370.1"/>
    <property type="molecule type" value="Genomic_DNA"/>
</dbReference>
<sequence>MPQAAVGMGLTFNRRAKSWHIHWHVLADVEWADQVALRRVWSAALGSSAFVKVGRARSVSGLFREILRGSRDDADRLLKIPHCALGEAALALKGRRRFRLVGSPPVELSDVPPREIFTRSAAQCPKCGVTFRWADWEVSAQVAGGHFNEETVHWEKARSSGEAVTTDLYRGFAYQEIAPSWALPRRRSVGENAPSEVQPGLELG</sequence>
<gene>
    <name evidence="1" type="ORF">S12H4_08295</name>
</gene>
<organism evidence="1">
    <name type="scientific">marine sediment metagenome</name>
    <dbReference type="NCBI Taxonomy" id="412755"/>
    <lineage>
        <taxon>unclassified sequences</taxon>
        <taxon>metagenomes</taxon>
        <taxon>ecological metagenomes</taxon>
    </lineage>
</organism>
<comment type="caution">
    <text evidence="1">The sequence shown here is derived from an EMBL/GenBank/DDBJ whole genome shotgun (WGS) entry which is preliminary data.</text>
</comment>